<evidence type="ECO:0000259" key="9">
    <source>
        <dbReference type="PROSITE" id="PS50970"/>
    </source>
</evidence>
<dbReference type="GO" id="GO:0032259">
    <property type="term" value="P:methylation"/>
    <property type="evidence" value="ECO:0007669"/>
    <property type="project" value="UniProtKB-KW"/>
</dbReference>
<dbReference type="GO" id="GO:0035999">
    <property type="term" value="P:tetrahydrofolate interconversion"/>
    <property type="evidence" value="ECO:0007669"/>
    <property type="project" value="UniProtKB-UniPathway"/>
</dbReference>
<feature type="binding site" evidence="8">
    <location>
        <position position="288"/>
    </location>
    <ligand>
        <name>Zn(2+)</name>
        <dbReference type="ChEBI" id="CHEBI:29105"/>
    </ligand>
</feature>
<dbReference type="Gene3D" id="3.20.20.220">
    <property type="match status" value="1"/>
</dbReference>
<keyword evidence="3 8" id="KW-0489">Methyltransferase</keyword>
<dbReference type="SUPFAM" id="SSF82282">
    <property type="entry name" value="Homocysteine S-methyltransferase"/>
    <property type="match status" value="1"/>
</dbReference>
<dbReference type="GO" id="GO:0004489">
    <property type="term" value="F:methylenetetrahydrofolate reductase [NAD(P)H] activity"/>
    <property type="evidence" value="ECO:0007669"/>
    <property type="project" value="InterPro"/>
</dbReference>
<evidence type="ECO:0000256" key="7">
    <source>
        <dbReference type="ARBA" id="ARBA00023002"/>
    </source>
</evidence>
<dbReference type="GO" id="GO:0046872">
    <property type="term" value="F:metal ion binding"/>
    <property type="evidence" value="ECO:0007669"/>
    <property type="project" value="UniProtKB-KW"/>
</dbReference>
<feature type="binding site" evidence="8">
    <location>
        <position position="222"/>
    </location>
    <ligand>
        <name>Zn(2+)</name>
        <dbReference type="ChEBI" id="CHEBI:29105"/>
    </ligand>
</feature>
<evidence type="ECO:0000256" key="4">
    <source>
        <dbReference type="ARBA" id="ARBA00022630"/>
    </source>
</evidence>
<keyword evidence="4" id="KW-0285">Flavoprotein</keyword>
<evidence type="ECO:0000256" key="3">
    <source>
        <dbReference type="ARBA" id="ARBA00022603"/>
    </source>
</evidence>
<dbReference type="GO" id="GO:0008168">
    <property type="term" value="F:methyltransferase activity"/>
    <property type="evidence" value="ECO:0007669"/>
    <property type="project" value="UniProtKB-UniRule"/>
</dbReference>
<comment type="cofactor">
    <cofactor evidence="1">
        <name>FAD</name>
        <dbReference type="ChEBI" id="CHEBI:57692"/>
    </cofactor>
</comment>
<feature type="binding site" evidence="8">
    <location>
        <position position="287"/>
    </location>
    <ligand>
        <name>Zn(2+)</name>
        <dbReference type="ChEBI" id="CHEBI:29105"/>
    </ligand>
</feature>
<evidence type="ECO:0000256" key="6">
    <source>
        <dbReference type="ARBA" id="ARBA00022827"/>
    </source>
</evidence>
<name>A0A0S7WU35_UNCT6</name>
<evidence type="ECO:0000313" key="10">
    <source>
        <dbReference type="EMBL" id="KPJ53539.1"/>
    </source>
</evidence>
<dbReference type="PATRIC" id="fig|1703770.3.peg.1720"/>
<keyword evidence="6" id="KW-0274">FAD</keyword>
<protein>
    <recommendedName>
        <fullName evidence="9">Hcy-binding domain-containing protein</fullName>
    </recommendedName>
</protein>
<comment type="cofactor">
    <cofactor evidence="8">
        <name>Zn(2+)</name>
        <dbReference type="ChEBI" id="CHEBI:29105"/>
    </cofactor>
</comment>
<dbReference type="InterPro" id="IPR036589">
    <property type="entry name" value="HCY_dom_sf"/>
</dbReference>
<dbReference type="UniPathway" id="UPA00193"/>
<accession>A0A0S7WU35</accession>
<comment type="pathway">
    <text evidence="2">One-carbon metabolism; tetrahydrofolate interconversion.</text>
</comment>
<evidence type="ECO:0000256" key="5">
    <source>
        <dbReference type="ARBA" id="ARBA00022679"/>
    </source>
</evidence>
<dbReference type="InterPro" id="IPR003171">
    <property type="entry name" value="Mehydrof_redctse-like"/>
</dbReference>
<keyword evidence="7" id="KW-0560">Oxidoreductase</keyword>
<dbReference type="SUPFAM" id="SSF51730">
    <property type="entry name" value="FAD-linked oxidoreductase"/>
    <property type="match status" value="1"/>
</dbReference>
<evidence type="ECO:0000256" key="1">
    <source>
        <dbReference type="ARBA" id="ARBA00001974"/>
    </source>
</evidence>
<dbReference type="Proteomes" id="UP000052008">
    <property type="component" value="Unassembled WGS sequence"/>
</dbReference>
<dbReference type="STRING" id="1703770.AMJ39_04330"/>
<organism evidence="10 11">
    <name type="scientific">candidate division TA06 bacterium DG_24</name>
    <dbReference type="NCBI Taxonomy" id="1703770"/>
    <lineage>
        <taxon>Bacteria</taxon>
        <taxon>Bacteria division TA06</taxon>
    </lineage>
</organism>
<dbReference type="InterPro" id="IPR029041">
    <property type="entry name" value="FAD-linked_oxidoreductase-like"/>
</dbReference>
<evidence type="ECO:0000313" key="11">
    <source>
        <dbReference type="Proteomes" id="UP000052008"/>
    </source>
</evidence>
<dbReference type="Gene3D" id="3.20.20.330">
    <property type="entry name" value="Homocysteine-binding-like domain"/>
    <property type="match status" value="1"/>
</dbReference>
<dbReference type="GO" id="GO:0006555">
    <property type="term" value="P:methionine metabolic process"/>
    <property type="evidence" value="ECO:0007669"/>
    <property type="project" value="InterPro"/>
</dbReference>
<reference evidence="10 11" key="1">
    <citation type="journal article" date="2015" name="Microbiome">
        <title>Genomic resolution of linkages in carbon, nitrogen, and sulfur cycling among widespread estuary sediment bacteria.</title>
        <authorList>
            <person name="Baker B.J."/>
            <person name="Lazar C.S."/>
            <person name="Teske A.P."/>
            <person name="Dick G.J."/>
        </authorList>
    </citation>
    <scope>NUCLEOTIDE SEQUENCE [LARGE SCALE GENOMIC DNA]</scope>
    <source>
        <strain evidence="10">DG_24</strain>
    </source>
</reference>
<dbReference type="Pfam" id="PF02574">
    <property type="entry name" value="S-methyl_trans"/>
    <property type="match status" value="1"/>
</dbReference>
<gene>
    <name evidence="10" type="ORF">AMJ39_04330</name>
</gene>
<evidence type="ECO:0000256" key="2">
    <source>
        <dbReference type="ARBA" id="ARBA00004777"/>
    </source>
</evidence>
<keyword evidence="5 8" id="KW-0808">Transferase</keyword>
<dbReference type="InterPro" id="IPR003726">
    <property type="entry name" value="HCY_dom"/>
</dbReference>
<dbReference type="AlphaFoldDB" id="A0A0S7WU35"/>
<dbReference type="EMBL" id="LIZS01000017">
    <property type="protein sequence ID" value="KPJ53539.1"/>
    <property type="molecule type" value="Genomic_DNA"/>
</dbReference>
<dbReference type="Pfam" id="PF02219">
    <property type="entry name" value="MTHFR"/>
    <property type="match status" value="1"/>
</dbReference>
<comment type="caution">
    <text evidence="10">The sequence shown here is derived from an EMBL/GenBank/DDBJ whole genome shotgun (WGS) entry which is preliminary data.</text>
</comment>
<feature type="domain" description="Hcy-binding" evidence="9">
    <location>
        <begin position="17"/>
        <end position="302"/>
    </location>
</feature>
<dbReference type="PANTHER" id="PTHR11103:SF18">
    <property type="entry name" value="SLR1189 PROTEIN"/>
    <property type="match status" value="1"/>
</dbReference>
<dbReference type="PROSITE" id="PS50970">
    <property type="entry name" value="HCY"/>
    <property type="match status" value="1"/>
</dbReference>
<keyword evidence="8" id="KW-0862">Zinc</keyword>
<dbReference type="CDD" id="cd00537">
    <property type="entry name" value="MTHFR"/>
    <property type="match status" value="1"/>
</dbReference>
<evidence type="ECO:0000256" key="8">
    <source>
        <dbReference type="PROSITE-ProRule" id="PRU00333"/>
    </source>
</evidence>
<keyword evidence="8" id="KW-0479">Metal-binding</keyword>
<dbReference type="PANTHER" id="PTHR11103">
    <property type="entry name" value="SLR1189 PROTEIN"/>
    <property type="match status" value="1"/>
</dbReference>
<sequence length="630" mass="67211">MSADAGGRGVSEKAKPSRDLLARLRTQVLLCDGAMGTFLYSKGIPTDSSLEELNLSRPSLIRDLHAAYAEAGADILETNTFAANRAKLGMHGLEGEVGRINECGARLAREGGGPEVLVAGSVGPLGALIEPYGRLTSETARQMFSEQIRSLAAGGVDAIVVETFSNLKEALEAVRAARECCDLPLICQMTFLEDGSSQFGHRIRPSFDVLIDAGADVVGINCSIGPRAIHRLVVDHLGGTSYPLSVQPNAGYPAIINDRSVFLSTADYFRDYAEEFVELGVNIVGGCCGTTPEHTAAMAEVVRGRTPRRRHSREPVEHRVPVSVHVRGSRDAPAVSGVAPTSRFLEKLGEEFVVTVEVAPPRDIEPSGLIESVRRLCLAGVSAVNVAENPLARLRMSSLAFAHLVKEQAGVETILHVTCRDKNLLGLQSELLGAAVLGVGAVLALTGDPSSIGDFPRATSVFDLDSIGLVRMIAALNAGTDIGQNPIGHPTAFRIGVAVNPAAPDLAHEVARLEEKIEAGAQFAQTQPIFDRSILEEFFARCGHLEIPILVGLLPLRSAKQAEFLHNEVPGISIPDEIRASMRAAPPAEQGQCGVAIARELAREIREQAHGLYLVPTGARFDNVLEVLKY</sequence>
<dbReference type="NCBIfam" id="NF006396">
    <property type="entry name" value="PRK08645.1"/>
    <property type="match status" value="1"/>
</dbReference>
<proteinExistence type="predicted"/>